<evidence type="ECO:0000313" key="10">
    <source>
        <dbReference type="Proteomes" id="UP001501169"/>
    </source>
</evidence>
<proteinExistence type="predicted"/>
<keyword evidence="2" id="KW-0645">Protease</keyword>
<dbReference type="RefSeq" id="WP_226765726.1">
    <property type="nucleotide sequence ID" value="NZ_BAAAEO010000001.1"/>
</dbReference>
<comment type="caution">
    <text evidence="9">The sequence shown here is derived from an EMBL/GenBank/DDBJ whole genome shotgun (WGS) entry which is preliminary data.</text>
</comment>
<dbReference type="Gene3D" id="3.50.30.30">
    <property type="match status" value="1"/>
</dbReference>
<dbReference type="CDD" id="cd05660">
    <property type="entry name" value="M28_like_PA"/>
    <property type="match status" value="1"/>
</dbReference>
<evidence type="ECO:0000256" key="3">
    <source>
        <dbReference type="ARBA" id="ARBA00022723"/>
    </source>
</evidence>
<dbReference type="PANTHER" id="PTHR12147">
    <property type="entry name" value="METALLOPEPTIDASE M28 FAMILY MEMBER"/>
    <property type="match status" value="1"/>
</dbReference>
<reference evidence="9 10" key="1">
    <citation type="journal article" date="2019" name="Int. J. Syst. Evol. Microbiol.">
        <title>The Global Catalogue of Microorganisms (GCM) 10K type strain sequencing project: providing services to taxonomists for standard genome sequencing and annotation.</title>
        <authorList>
            <consortium name="The Broad Institute Genomics Platform"/>
            <consortium name="The Broad Institute Genome Sequencing Center for Infectious Disease"/>
            <person name="Wu L."/>
            <person name="Ma J."/>
        </authorList>
    </citation>
    <scope>NUCLEOTIDE SEQUENCE [LARGE SCALE GENOMIC DNA]</scope>
    <source>
        <strain evidence="9 10">JCM 14331</strain>
    </source>
</reference>
<dbReference type="Gene3D" id="3.40.630.10">
    <property type="entry name" value="Zn peptidases"/>
    <property type="match status" value="1"/>
</dbReference>
<evidence type="ECO:0000256" key="5">
    <source>
        <dbReference type="ARBA" id="ARBA00022801"/>
    </source>
</evidence>
<protein>
    <submittedName>
        <fullName evidence="9">M28 family metallopeptidase</fullName>
    </submittedName>
</protein>
<keyword evidence="6" id="KW-0862">Zinc</keyword>
<keyword evidence="10" id="KW-1185">Reference proteome</keyword>
<evidence type="ECO:0000256" key="4">
    <source>
        <dbReference type="ARBA" id="ARBA00022729"/>
    </source>
</evidence>
<dbReference type="EMBL" id="BAAAEO010000001">
    <property type="protein sequence ID" value="GAA0539275.1"/>
    <property type="molecule type" value="Genomic_DNA"/>
</dbReference>
<accession>A0ABN1DC41</accession>
<evidence type="ECO:0000256" key="7">
    <source>
        <dbReference type="SAM" id="SignalP"/>
    </source>
</evidence>
<evidence type="ECO:0000313" key="9">
    <source>
        <dbReference type="EMBL" id="GAA0539275.1"/>
    </source>
</evidence>
<keyword evidence="1" id="KW-0031">Aminopeptidase</keyword>
<dbReference type="CDD" id="cd04821">
    <property type="entry name" value="PA_M28_1_2"/>
    <property type="match status" value="1"/>
</dbReference>
<dbReference type="Pfam" id="PF04389">
    <property type="entry name" value="Peptidase_M28"/>
    <property type="match status" value="1"/>
</dbReference>
<dbReference type="PROSITE" id="PS51257">
    <property type="entry name" value="PROKAR_LIPOPROTEIN"/>
    <property type="match status" value="1"/>
</dbReference>
<gene>
    <name evidence="9" type="ORF">GCM10009098_03520</name>
</gene>
<feature type="domain" description="Peptidase M28" evidence="8">
    <location>
        <begin position="319"/>
        <end position="535"/>
    </location>
</feature>
<evidence type="ECO:0000256" key="2">
    <source>
        <dbReference type="ARBA" id="ARBA00022670"/>
    </source>
</evidence>
<evidence type="ECO:0000256" key="1">
    <source>
        <dbReference type="ARBA" id="ARBA00022438"/>
    </source>
</evidence>
<dbReference type="PANTHER" id="PTHR12147:SF56">
    <property type="entry name" value="AMINOPEPTIDASE YDR415C-RELATED"/>
    <property type="match status" value="1"/>
</dbReference>
<keyword evidence="5" id="KW-0378">Hydrolase</keyword>
<keyword evidence="4 7" id="KW-0732">Signal</keyword>
<name>A0ABN1DC41_9GAMM</name>
<feature type="chain" id="PRO_5045474924" evidence="7">
    <location>
        <begin position="31"/>
        <end position="569"/>
    </location>
</feature>
<keyword evidence="3" id="KW-0479">Metal-binding</keyword>
<sequence length="569" mass="63507">MRRQFTYRLAAATASVAACLLLASCVNHQAAVPADSNANQPAAQTGLVQTEFNRNFSAYFQRIASDEMQGRAPATQGEENTVRYLEQQFARIGLTPYKDGSYRQPVPVMQIDPVKVSALTLSTDAGVKRSLTYKTDMMAWSTRMQKQIDVTDSEVVFVGYGIVAPEYNWNDYAGLDVKGKTVVILVNDPGYATQDPALFTGNAMTYYGRWTYKYEEAARQGAAMALIVHETDAASYGWNVVAGTSPIRFELAAEHKNMHKAQVEGWLSLQAAEQLFAQNGTSLAKLRQQALSKDFKPVRFKQRASISISNNLRQLTSNNVIGYIEGTEQPDEAVIYMAHWDHFGLDFSRPDDKIFNGAQDNAGGVAALLALAEQFKAGPAPKRSVAFLAVTVEERGLLGSAWYANNPLFDLNKTVAGINMDVINVYGPMRDVMVFGYGSSELEPVLSRYAKAQNRYIAPEPTPQDGFYYRSDHFNLAKKGVPMLYARGGIDSFEHGKDWGLKQRQRYVSDYYHKVTDEFDPEWDLRGAQQDLFLYFQVGNELANSNSWPNWLEGKEFKAVRDKSLSSQP</sequence>
<dbReference type="Proteomes" id="UP001501169">
    <property type="component" value="Unassembled WGS sequence"/>
</dbReference>
<evidence type="ECO:0000256" key="6">
    <source>
        <dbReference type="ARBA" id="ARBA00022833"/>
    </source>
</evidence>
<dbReference type="InterPro" id="IPR007484">
    <property type="entry name" value="Peptidase_M28"/>
</dbReference>
<feature type="signal peptide" evidence="7">
    <location>
        <begin position="1"/>
        <end position="30"/>
    </location>
</feature>
<dbReference type="InterPro" id="IPR045175">
    <property type="entry name" value="M28_fam"/>
</dbReference>
<organism evidence="9 10">
    <name type="scientific">Rheinheimera aquimaris</name>
    <dbReference type="NCBI Taxonomy" id="412437"/>
    <lineage>
        <taxon>Bacteria</taxon>
        <taxon>Pseudomonadati</taxon>
        <taxon>Pseudomonadota</taxon>
        <taxon>Gammaproteobacteria</taxon>
        <taxon>Chromatiales</taxon>
        <taxon>Chromatiaceae</taxon>
        <taxon>Rheinheimera</taxon>
    </lineage>
</organism>
<dbReference type="SUPFAM" id="SSF53187">
    <property type="entry name" value="Zn-dependent exopeptidases"/>
    <property type="match status" value="1"/>
</dbReference>
<evidence type="ECO:0000259" key="8">
    <source>
        <dbReference type="Pfam" id="PF04389"/>
    </source>
</evidence>